<dbReference type="Pfam" id="PF03013">
    <property type="entry name" value="Pyr_excise"/>
    <property type="match status" value="1"/>
</dbReference>
<organism evidence="1">
    <name type="scientific">Siphoviridae sp. ctnpt50</name>
    <dbReference type="NCBI Taxonomy" id="2827941"/>
    <lineage>
        <taxon>Viruses</taxon>
        <taxon>Duplodnaviria</taxon>
        <taxon>Heunggongvirae</taxon>
        <taxon>Uroviricota</taxon>
        <taxon>Caudoviricetes</taxon>
    </lineage>
</organism>
<protein>
    <submittedName>
        <fullName evidence="1">Pyrimidine dimer DNA glycosylase</fullName>
    </submittedName>
</protein>
<evidence type="ECO:0000313" key="1">
    <source>
        <dbReference type="EMBL" id="DAF48897.1"/>
    </source>
</evidence>
<name>A0A8S5SD67_9CAUD</name>
<sequence>MRLWHIDLIPYLPKSQLIAQWRELNSIYKKQNNHILINYVYNYGKEYLLYYSNRVLLEMEQRNFHVKSFENYFNYFGGFLYWRPMPTYRFAEHDDEYLLCNYYNLLEKYRRGQKDFSEEEFERLTDFVKKSLDKTNKREVLI</sequence>
<reference evidence="1" key="1">
    <citation type="journal article" date="2021" name="Proc. Natl. Acad. Sci. U.S.A.">
        <title>A Catalog of Tens of Thousands of Viruses from Human Metagenomes Reveals Hidden Associations with Chronic Diseases.</title>
        <authorList>
            <person name="Tisza M.J."/>
            <person name="Buck C.B."/>
        </authorList>
    </citation>
    <scope>NUCLEOTIDE SEQUENCE</scope>
    <source>
        <strain evidence="1">Ctnpt50</strain>
    </source>
</reference>
<accession>A0A8S5SD67</accession>
<dbReference type="EMBL" id="BK032577">
    <property type="protein sequence ID" value="DAF48897.1"/>
    <property type="molecule type" value="Genomic_DNA"/>
</dbReference>
<dbReference type="InterPro" id="IPR004260">
    <property type="entry name" value="Pyr-dimer_DNA_glycosylase"/>
</dbReference>
<proteinExistence type="predicted"/>